<dbReference type="Gene3D" id="2.60.120.260">
    <property type="entry name" value="Galactose-binding domain-like"/>
    <property type="match status" value="1"/>
</dbReference>
<dbReference type="InterPro" id="IPR008979">
    <property type="entry name" value="Galactose-bd-like_sf"/>
</dbReference>
<evidence type="ECO:0000313" key="4">
    <source>
        <dbReference type="Proteomes" id="UP001589590"/>
    </source>
</evidence>
<dbReference type="RefSeq" id="WP_290270724.1">
    <property type="nucleotide sequence ID" value="NZ_JAUFQP010000010.1"/>
</dbReference>
<evidence type="ECO:0000259" key="2">
    <source>
        <dbReference type="Pfam" id="PF18962"/>
    </source>
</evidence>
<dbReference type="SUPFAM" id="SSF49785">
    <property type="entry name" value="Galactose-binding domain-like"/>
    <property type="match status" value="1"/>
</dbReference>
<evidence type="ECO:0000313" key="3">
    <source>
        <dbReference type="EMBL" id="MFB9106619.1"/>
    </source>
</evidence>
<dbReference type="Pfam" id="PF18962">
    <property type="entry name" value="Por_Secre_tail"/>
    <property type="match status" value="1"/>
</dbReference>
<evidence type="ECO:0000256" key="1">
    <source>
        <dbReference type="ARBA" id="ARBA00022729"/>
    </source>
</evidence>
<dbReference type="NCBIfam" id="TIGR04183">
    <property type="entry name" value="Por_Secre_tail"/>
    <property type="match status" value="1"/>
</dbReference>
<feature type="domain" description="Secretion system C-terminal sorting" evidence="2">
    <location>
        <begin position="195"/>
        <end position="259"/>
    </location>
</feature>
<reference evidence="3 4" key="1">
    <citation type="submission" date="2024-09" db="EMBL/GenBank/DDBJ databases">
        <authorList>
            <person name="Sun Q."/>
            <person name="Mori K."/>
        </authorList>
    </citation>
    <scope>NUCLEOTIDE SEQUENCE [LARGE SCALE GENOMIC DNA]</scope>
    <source>
        <strain evidence="3 4">CECT 8300</strain>
    </source>
</reference>
<sequence length="260" mass="28933">MQKTLLSFFILLSYLGFSQNPNLVYNGNVELFSSPTSSPSGWSSSSDFGGFNQNTTDFSEGASSVQFNPMFTDLMMFTTVAIPLEANKTYNIKYSYKFLGNAFDTDDNIKFQIYLTSTEKFENFVSITNNEWNTVEVQYTPTVSDADAEASITVTPGDSEYAVLFDDIQIVEAAVLSNTDVSKEKHINLVPLGNNQYQIKTGADTQISNVSLYSILGAKQRLSPASKRDQNYNLNHLSAGLYVFHITTNTQQIAEKILIK</sequence>
<comment type="caution">
    <text evidence="3">The sequence shown here is derived from an EMBL/GenBank/DDBJ whole genome shotgun (WGS) entry which is preliminary data.</text>
</comment>
<protein>
    <submittedName>
        <fullName evidence="3">T9SS type A sorting domain-containing protein</fullName>
    </submittedName>
</protein>
<dbReference type="InterPro" id="IPR026444">
    <property type="entry name" value="Secre_tail"/>
</dbReference>
<keyword evidence="4" id="KW-1185">Reference proteome</keyword>
<dbReference type="Proteomes" id="UP001589590">
    <property type="component" value="Unassembled WGS sequence"/>
</dbReference>
<gene>
    <name evidence="3" type="ORF">ACFFU1_17055</name>
</gene>
<proteinExistence type="predicted"/>
<keyword evidence="1" id="KW-0732">Signal</keyword>
<dbReference type="EMBL" id="JBHMFA010000018">
    <property type="protein sequence ID" value="MFB9106619.1"/>
    <property type="molecule type" value="Genomic_DNA"/>
</dbReference>
<accession>A0ABV5H3Z3</accession>
<name>A0ABV5H3Z3_9FLAO</name>
<organism evidence="3 4">
    <name type="scientific">Algibacter miyuki</name>
    <dbReference type="NCBI Taxonomy" id="1306933"/>
    <lineage>
        <taxon>Bacteria</taxon>
        <taxon>Pseudomonadati</taxon>
        <taxon>Bacteroidota</taxon>
        <taxon>Flavobacteriia</taxon>
        <taxon>Flavobacteriales</taxon>
        <taxon>Flavobacteriaceae</taxon>
        <taxon>Algibacter</taxon>
    </lineage>
</organism>